<sequence>MRRGELYRYERPSAPANRGTVLVLSSDETIQPTRDWVLGLQLRVDDPDDLLAVPTGDGRYAYAGDLGRLYSAWVRERVGRIDALTLARVNTVLRVALDL</sequence>
<name>A0ABU8MWT8_9PSEU</name>
<organism evidence="1 2">
    <name type="scientific">Actinomycetospora aurantiaca</name>
    <dbReference type="NCBI Taxonomy" id="3129233"/>
    <lineage>
        <taxon>Bacteria</taxon>
        <taxon>Bacillati</taxon>
        <taxon>Actinomycetota</taxon>
        <taxon>Actinomycetes</taxon>
        <taxon>Pseudonocardiales</taxon>
        <taxon>Pseudonocardiaceae</taxon>
        <taxon>Actinomycetospora</taxon>
    </lineage>
</organism>
<comment type="caution">
    <text evidence="1">The sequence shown here is derived from an EMBL/GenBank/DDBJ whole genome shotgun (WGS) entry which is preliminary data.</text>
</comment>
<protein>
    <recommendedName>
        <fullName evidence="3">Type II toxin-antitoxin system PemK/MazF family toxin</fullName>
    </recommendedName>
</protein>
<dbReference type="Proteomes" id="UP001385809">
    <property type="component" value="Unassembled WGS sequence"/>
</dbReference>
<dbReference type="RefSeq" id="WP_337698202.1">
    <property type="nucleotide sequence ID" value="NZ_JBBEGN010000025.1"/>
</dbReference>
<dbReference type="EMBL" id="JBBEGN010000025">
    <property type="protein sequence ID" value="MEJ2871632.1"/>
    <property type="molecule type" value="Genomic_DNA"/>
</dbReference>
<evidence type="ECO:0000313" key="1">
    <source>
        <dbReference type="EMBL" id="MEJ2871632.1"/>
    </source>
</evidence>
<gene>
    <name evidence="1" type="ORF">WCD74_27985</name>
</gene>
<evidence type="ECO:0000313" key="2">
    <source>
        <dbReference type="Proteomes" id="UP001385809"/>
    </source>
</evidence>
<evidence type="ECO:0008006" key="3">
    <source>
        <dbReference type="Google" id="ProtNLM"/>
    </source>
</evidence>
<reference evidence="1 2" key="1">
    <citation type="submission" date="2024-03" db="EMBL/GenBank/DDBJ databases">
        <title>Actinomycetospora sp. OC33-EN08, a novel actinomycete isolated from wild orchid (Aerides multiflora).</title>
        <authorList>
            <person name="Suriyachadkun C."/>
        </authorList>
    </citation>
    <scope>NUCLEOTIDE SEQUENCE [LARGE SCALE GENOMIC DNA]</scope>
    <source>
        <strain evidence="1 2">OC33-EN08</strain>
    </source>
</reference>
<keyword evidence="2" id="KW-1185">Reference proteome</keyword>
<accession>A0ABU8MWT8</accession>
<proteinExistence type="predicted"/>